<proteinExistence type="inferred from homology"/>
<dbReference type="GeneID" id="11523941"/>
<dbReference type="FunFam" id="3.10.129.10:FF:000033">
    <property type="entry name" value="acyl-coenzyme A thioesterase 13"/>
    <property type="match status" value="1"/>
</dbReference>
<keyword evidence="6" id="KW-1185">Reference proteome</keyword>
<keyword evidence="2" id="KW-0378">Hydrolase</keyword>
<feature type="region of interest" description="Disordered" evidence="3">
    <location>
        <begin position="170"/>
        <end position="197"/>
    </location>
</feature>
<dbReference type="Gene3D" id="3.10.129.10">
    <property type="entry name" value="Hotdog Thioesterase"/>
    <property type="match status" value="1"/>
</dbReference>
<dbReference type="EMBL" id="CP003009">
    <property type="protein sequence ID" value="AEO64398.1"/>
    <property type="molecule type" value="Genomic_DNA"/>
</dbReference>
<evidence type="ECO:0000256" key="2">
    <source>
        <dbReference type="ARBA" id="ARBA00022801"/>
    </source>
</evidence>
<dbReference type="STRING" id="578455.G2QT72"/>
<name>G2QT72_THETT</name>
<evidence type="ECO:0000313" key="5">
    <source>
        <dbReference type="EMBL" id="AEO64398.1"/>
    </source>
</evidence>
<dbReference type="AlphaFoldDB" id="G2QT72"/>
<organism evidence="5 6">
    <name type="scientific">Thermothielavioides terrestris (strain ATCC 38088 / NRRL 8126)</name>
    <name type="common">Thielavia terrestris</name>
    <dbReference type="NCBI Taxonomy" id="578455"/>
    <lineage>
        <taxon>Eukaryota</taxon>
        <taxon>Fungi</taxon>
        <taxon>Dikarya</taxon>
        <taxon>Ascomycota</taxon>
        <taxon>Pezizomycotina</taxon>
        <taxon>Sordariomycetes</taxon>
        <taxon>Sordariomycetidae</taxon>
        <taxon>Sordariales</taxon>
        <taxon>Chaetomiaceae</taxon>
        <taxon>Thermothielavioides</taxon>
        <taxon>Thermothielavioides terrestris</taxon>
    </lineage>
</organism>
<evidence type="ECO:0000259" key="4">
    <source>
        <dbReference type="Pfam" id="PF03061"/>
    </source>
</evidence>
<accession>G2QT72</accession>
<dbReference type="PANTHER" id="PTHR21660">
    <property type="entry name" value="THIOESTERASE SUPERFAMILY MEMBER-RELATED"/>
    <property type="match status" value="1"/>
</dbReference>
<dbReference type="KEGG" id="ttt:THITE_2110514"/>
<feature type="domain" description="Thioesterase" evidence="4">
    <location>
        <begin position="64"/>
        <end position="138"/>
    </location>
</feature>
<sequence>MALAAKTTSRLTPRRFVKEVLKSMIEESGLEGRLFGQFLRITDAQEGTVHFELRIRKQHVNRLKILHGGTIASLVDLGGSLAVASHGLWSTGVSTDLNVTYISSGPGIGHVLRATAICDKLGETLAYTRVAFFDMRNNLVARGHHTKFVAQAVATSKPFVPPQGVVLAKSPNSAKSDMDKAHNKKKEALFATSDNKSGSRARILSLLEKDRPPTDSGSMF</sequence>
<dbReference type="InterPro" id="IPR006683">
    <property type="entry name" value="Thioestr_dom"/>
</dbReference>
<gene>
    <name evidence="5" type="ORF">THITE_2110514</name>
</gene>
<dbReference type="HOGENOM" id="CLU_089876_12_1_1"/>
<evidence type="ECO:0000256" key="3">
    <source>
        <dbReference type="SAM" id="MobiDB-lite"/>
    </source>
</evidence>
<dbReference type="NCBIfam" id="TIGR00369">
    <property type="entry name" value="unchar_dom_1"/>
    <property type="match status" value="1"/>
</dbReference>
<dbReference type="PANTHER" id="PTHR21660:SF57">
    <property type="entry name" value="PAAI THIOESTERASE"/>
    <property type="match status" value="1"/>
</dbReference>
<dbReference type="RefSeq" id="XP_003650734.1">
    <property type="nucleotide sequence ID" value="XM_003650686.1"/>
</dbReference>
<dbReference type="SUPFAM" id="SSF54637">
    <property type="entry name" value="Thioesterase/thiol ester dehydrase-isomerase"/>
    <property type="match status" value="1"/>
</dbReference>
<dbReference type="InterPro" id="IPR039298">
    <property type="entry name" value="ACOT13"/>
</dbReference>
<dbReference type="InterPro" id="IPR029069">
    <property type="entry name" value="HotDog_dom_sf"/>
</dbReference>
<dbReference type="eggNOG" id="KOG3328">
    <property type="taxonomic scope" value="Eukaryota"/>
</dbReference>
<dbReference type="Proteomes" id="UP000008181">
    <property type="component" value="Chromosome 1"/>
</dbReference>
<dbReference type="Pfam" id="PF03061">
    <property type="entry name" value="4HBT"/>
    <property type="match status" value="1"/>
</dbReference>
<dbReference type="GO" id="GO:0047617">
    <property type="term" value="F:fatty acyl-CoA hydrolase activity"/>
    <property type="evidence" value="ECO:0007669"/>
    <property type="project" value="InterPro"/>
</dbReference>
<comment type="similarity">
    <text evidence="1">Belongs to the thioesterase PaaI family.</text>
</comment>
<dbReference type="CDD" id="cd03443">
    <property type="entry name" value="PaaI_thioesterase"/>
    <property type="match status" value="1"/>
</dbReference>
<dbReference type="InterPro" id="IPR003736">
    <property type="entry name" value="PAAI_dom"/>
</dbReference>
<evidence type="ECO:0000313" key="6">
    <source>
        <dbReference type="Proteomes" id="UP000008181"/>
    </source>
</evidence>
<reference evidence="5 6" key="1">
    <citation type="journal article" date="2011" name="Nat. Biotechnol.">
        <title>Comparative genomic analysis of the thermophilic biomass-degrading fungi Myceliophthora thermophila and Thielavia terrestris.</title>
        <authorList>
            <person name="Berka R.M."/>
            <person name="Grigoriev I.V."/>
            <person name="Otillar R."/>
            <person name="Salamov A."/>
            <person name="Grimwood J."/>
            <person name="Reid I."/>
            <person name="Ishmael N."/>
            <person name="John T."/>
            <person name="Darmond C."/>
            <person name="Moisan M.-C."/>
            <person name="Henrissat B."/>
            <person name="Coutinho P.M."/>
            <person name="Lombard V."/>
            <person name="Natvig D.O."/>
            <person name="Lindquist E."/>
            <person name="Schmutz J."/>
            <person name="Lucas S."/>
            <person name="Harris P."/>
            <person name="Powlowski J."/>
            <person name="Bellemare A."/>
            <person name="Taylor D."/>
            <person name="Butler G."/>
            <person name="de Vries R.P."/>
            <person name="Allijn I.E."/>
            <person name="van den Brink J."/>
            <person name="Ushinsky S."/>
            <person name="Storms R."/>
            <person name="Powell A.J."/>
            <person name="Paulsen I.T."/>
            <person name="Elbourne L.D.H."/>
            <person name="Baker S.E."/>
            <person name="Magnuson J."/>
            <person name="LaBoissiere S."/>
            <person name="Clutterbuck A.J."/>
            <person name="Martinez D."/>
            <person name="Wogulis M."/>
            <person name="de Leon A.L."/>
            <person name="Rey M.W."/>
            <person name="Tsang A."/>
        </authorList>
    </citation>
    <scope>NUCLEOTIDE SEQUENCE [LARGE SCALE GENOMIC DNA]</scope>
    <source>
        <strain evidence="6">ATCC 38088 / NRRL 8126</strain>
    </source>
</reference>
<dbReference type="OrthoDB" id="46529at2759"/>
<protein>
    <recommendedName>
        <fullName evidence="4">Thioesterase domain-containing protein</fullName>
    </recommendedName>
</protein>
<evidence type="ECO:0000256" key="1">
    <source>
        <dbReference type="ARBA" id="ARBA00008324"/>
    </source>
</evidence>